<dbReference type="PRINTS" id="PR00704">
    <property type="entry name" value="CALPAIN"/>
</dbReference>
<accession>A0ABR2H2Z1</accession>
<dbReference type="InterPro" id="IPR022684">
    <property type="entry name" value="Calpain_cysteine_protease"/>
</dbReference>
<dbReference type="SMART" id="SM00230">
    <property type="entry name" value="CysPc"/>
    <property type="match status" value="1"/>
</dbReference>
<dbReference type="InterPro" id="IPR001300">
    <property type="entry name" value="Peptidase_C2_calpain_cat"/>
</dbReference>
<evidence type="ECO:0000256" key="6">
    <source>
        <dbReference type="SAM" id="Coils"/>
    </source>
</evidence>
<name>A0ABR2H2Z1_9EUKA</name>
<feature type="coiled-coil region" evidence="6">
    <location>
        <begin position="580"/>
        <end position="917"/>
    </location>
</feature>
<comment type="similarity">
    <text evidence="1">Belongs to the peptidase C2 family.</text>
</comment>
<feature type="domain" description="Calpain catalytic" evidence="7">
    <location>
        <begin position="26"/>
        <end position="328"/>
    </location>
</feature>
<dbReference type="Pfam" id="PF00648">
    <property type="entry name" value="Peptidase_C2"/>
    <property type="match status" value="1"/>
</dbReference>
<dbReference type="PANTHER" id="PTHR10183">
    <property type="entry name" value="CALPAIN"/>
    <property type="match status" value="1"/>
</dbReference>
<dbReference type="PROSITE" id="PS50203">
    <property type="entry name" value="CALPAIN_CAT"/>
    <property type="match status" value="1"/>
</dbReference>
<dbReference type="SUPFAM" id="SSF54001">
    <property type="entry name" value="Cysteine proteinases"/>
    <property type="match status" value="1"/>
</dbReference>
<sequence length="1006" mass="118365">MTFEHFYEEASHFSEILLKYKLDGTKYIDPNFHPSLKILEKKVSISESFDDYKRLDELYKAKLFQRELINQNNIQQGNLGDCYFVSALSCIAKQPYLIKNFFETDLPDNILGPIDDSVNIECGAVVVYFNAYGRLIPVLIDTLMPVKNGRLRFCSPSDPSKSPWFCLVEKAYAKLNGSYSNISGGLFYNGIYSLLGYYPKRKNLAKFKKSGKPDDFIIQKIMKYQSDYDVIGTSIQLKKLANNVTEQEVKDRGLILKHCYYLVKIRQINEKTLICLRNPWGSHEWNGDWSDKSSLWTPELKSTLNWEDKEDGTFWMCAEDYLKYFTEICLSVPIPPTWHLKRFEFQFTPGEHDGQKVNKISFQITDNVPSNNKCCFYLLVEKKRNLHDNNTESVKYVVEFNHNNDTERFRTSKNLVTFPIVVNGKETVMISFNRLKKCDLITNCYVLVFCKHEFTLTDLDNPGRKFEEDENNGYIINNYSKNFPVVPPSLPRTQNARKADKHANISEDFYKSSKGARLDIHFQEIFKRKKLTVNSNIISHLNDKIKMIYQENDKIKNDNDSLISVKNQQIEELNSLHQIIIDNDKEIDALKNQLMNLNKENENKLLLKNHEIENLQLENIELRKQIRQCKSNDHEFIRNENKHLKIQIEEMKENYEKQLITKKQEIAKINFEKEQLRVRMQNMKDNYEKQSNANKKAVDSSNSEKEKMRKQFNEMKGYYQRQISANNQAISKSNNEKEELRKQIDEIRENYEKQLKSKNLEIMRINNCNDQLRNQTEKMREDYERQLNQNTETIENSKIEIEKLKKQMTEIRKNSDRQISANNQAISKANNEKEELRKQIDEIKENYEKQLKIKNLEIMRINNCNDNLRNQTEKMREDYENQITANNETINNSNSEIEKLRKQIKSKNQEIAKIYNDKEQLSTIINQLLIQIRKGVEKVIQKIETKQIDKKNIIKTDLANLLIISDVTNTTEIEGACFEAEDDIMNESTSYLTNSSYSHGKILKFS</sequence>
<evidence type="ECO:0000256" key="3">
    <source>
        <dbReference type="ARBA" id="ARBA00022801"/>
    </source>
</evidence>
<evidence type="ECO:0000259" key="7">
    <source>
        <dbReference type="PROSITE" id="PS50203"/>
    </source>
</evidence>
<keyword evidence="3 5" id="KW-0378">Hydrolase</keyword>
<comment type="caution">
    <text evidence="8">The sequence shown here is derived from an EMBL/GenBank/DDBJ whole genome shotgun (WGS) entry which is preliminary data.</text>
</comment>
<evidence type="ECO:0000256" key="5">
    <source>
        <dbReference type="PROSITE-ProRule" id="PRU00239"/>
    </source>
</evidence>
<protein>
    <recommendedName>
        <fullName evidence="7">Calpain catalytic domain-containing protein</fullName>
    </recommendedName>
</protein>
<proteinExistence type="inferred from homology"/>
<organism evidence="8 9">
    <name type="scientific">Tritrichomonas musculus</name>
    <dbReference type="NCBI Taxonomy" id="1915356"/>
    <lineage>
        <taxon>Eukaryota</taxon>
        <taxon>Metamonada</taxon>
        <taxon>Parabasalia</taxon>
        <taxon>Tritrichomonadida</taxon>
        <taxon>Tritrichomonadidae</taxon>
        <taxon>Tritrichomonas</taxon>
    </lineage>
</organism>
<gene>
    <name evidence="8" type="ORF">M9Y10_031160</name>
</gene>
<dbReference type="Proteomes" id="UP001470230">
    <property type="component" value="Unassembled WGS sequence"/>
</dbReference>
<keyword evidence="2 5" id="KW-0645">Protease</keyword>
<feature type="active site" evidence="5">
    <location>
        <position position="258"/>
    </location>
</feature>
<dbReference type="PANTHER" id="PTHR10183:SF379">
    <property type="entry name" value="CALPAIN-5"/>
    <property type="match status" value="1"/>
</dbReference>
<feature type="active site" evidence="5">
    <location>
        <position position="278"/>
    </location>
</feature>
<reference evidence="8 9" key="1">
    <citation type="submission" date="2024-04" db="EMBL/GenBank/DDBJ databases">
        <title>Tritrichomonas musculus Genome.</title>
        <authorList>
            <person name="Alves-Ferreira E."/>
            <person name="Grigg M."/>
            <person name="Lorenzi H."/>
            <person name="Galac M."/>
        </authorList>
    </citation>
    <scope>NUCLEOTIDE SEQUENCE [LARGE SCALE GENOMIC DNA]</scope>
    <source>
        <strain evidence="8 9">EAF2021</strain>
    </source>
</reference>
<evidence type="ECO:0000313" key="9">
    <source>
        <dbReference type="Proteomes" id="UP001470230"/>
    </source>
</evidence>
<dbReference type="Gene3D" id="3.90.70.10">
    <property type="entry name" value="Cysteine proteinases"/>
    <property type="match status" value="1"/>
</dbReference>
<evidence type="ECO:0000256" key="2">
    <source>
        <dbReference type="ARBA" id="ARBA00022670"/>
    </source>
</evidence>
<evidence type="ECO:0000256" key="1">
    <source>
        <dbReference type="ARBA" id="ARBA00007623"/>
    </source>
</evidence>
<keyword evidence="4 5" id="KW-0788">Thiol protease</keyword>
<keyword evidence="9" id="KW-1185">Reference proteome</keyword>
<evidence type="ECO:0000313" key="8">
    <source>
        <dbReference type="EMBL" id="KAK8840216.1"/>
    </source>
</evidence>
<evidence type="ECO:0000256" key="4">
    <source>
        <dbReference type="ARBA" id="ARBA00022807"/>
    </source>
</evidence>
<dbReference type="EMBL" id="JAPFFF010000048">
    <property type="protein sequence ID" value="KAK8840216.1"/>
    <property type="molecule type" value="Genomic_DNA"/>
</dbReference>
<feature type="active site" evidence="5">
    <location>
        <position position="82"/>
    </location>
</feature>
<keyword evidence="6" id="KW-0175">Coiled coil</keyword>
<dbReference type="InterPro" id="IPR038765">
    <property type="entry name" value="Papain-like_cys_pep_sf"/>
</dbReference>